<dbReference type="Proteomes" id="UP000305233">
    <property type="component" value="Unassembled WGS sequence"/>
</dbReference>
<feature type="binding site" evidence="9">
    <location>
        <position position="31"/>
    </location>
    <ligand>
        <name>substrate</name>
    </ligand>
</feature>
<protein>
    <recommendedName>
        <fullName evidence="2 11">Beta-glucosidase</fullName>
        <ecNumber evidence="2 11">3.2.1.21</ecNumber>
    </recommendedName>
</protein>
<dbReference type="SUPFAM" id="SSF51445">
    <property type="entry name" value="(Trans)glycosidases"/>
    <property type="match status" value="1"/>
</dbReference>
<evidence type="ECO:0000313" key="13">
    <source>
        <dbReference type="EMBL" id="THJ65840.1"/>
    </source>
</evidence>
<feature type="binding site" evidence="9">
    <location>
        <position position="131"/>
    </location>
    <ligand>
        <name>substrate</name>
    </ligand>
</feature>
<feature type="active site" description="Nucleophile" evidence="8 10">
    <location>
        <position position="383"/>
    </location>
</feature>
<dbReference type="RefSeq" id="WP_136454939.1">
    <property type="nucleotide sequence ID" value="NZ_SSWH01000009.1"/>
</dbReference>
<dbReference type="EMBL" id="SSWH01000009">
    <property type="protein sequence ID" value="THJ65840.1"/>
    <property type="molecule type" value="Genomic_DNA"/>
</dbReference>
<dbReference type="OrthoDB" id="9765195at2"/>
<feature type="binding site" evidence="9">
    <location>
        <position position="175"/>
    </location>
    <ligand>
        <name>substrate</name>
    </ligand>
</feature>
<dbReference type="Gene3D" id="3.20.20.80">
    <property type="entry name" value="Glycosidases"/>
    <property type="match status" value="1"/>
</dbReference>
<dbReference type="PANTHER" id="PTHR10353:SF36">
    <property type="entry name" value="LP05116P"/>
    <property type="match status" value="1"/>
</dbReference>
<keyword evidence="14" id="KW-1185">Reference proteome</keyword>
<evidence type="ECO:0000256" key="9">
    <source>
        <dbReference type="PIRSR" id="PIRSR617736-2"/>
    </source>
</evidence>
<feature type="region of interest" description="Disordered" evidence="12">
    <location>
        <begin position="311"/>
        <end position="338"/>
    </location>
</feature>
<dbReference type="InterPro" id="IPR017853">
    <property type="entry name" value="GH"/>
</dbReference>
<keyword evidence="5" id="KW-0119">Carbohydrate metabolism</keyword>
<dbReference type="AlphaFoldDB" id="A0A4S5E394"/>
<feature type="active site" description="Proton donor" evidence="8">
    <location>
        <position position="176"/>
    </location>
</feature>
<evidence type="ECO:0000256" key="11">
    <source>
        <dbReference type="RuleBase" id="RU361175"/>
    </source>
</evidence>
<dbReference type="InterPro" id="IPR017736">
    <property type="entry name" value="Glyco_hydro_1_beta-glucosidase"/>
</dbReference>
<accession>A0A4S5E394</accession>
<dbReference type="InterPro" id="IPR001360">
    <property type="entry name" value="Glyco_hydro_1"/>
</dbReference>
<evidence type="ECO:0000256" key="6">
    <source>
        <dbReference type="ARBA" id="ARBA00023295"/>
    </source>
</evidence>
<evidence type="ECO:0000256" key="3">
    <source>
        <dbReference type="ARBA" id="ARBA00022801"/>
    </source>
</evidence>
<dbReference type="EC" id="3.2.1.21" evidence="2 11"/>
<evidence type="ECO:0000256" key="1">
    <source>
        <dbReference type="ARBA" id="ARBA00010838"/>
    </source>
</evidence>
<dbReference type="Pfam" id="PF00232">
    <property type="entry name" value="Glyco_hydro_1"/>
    <property type="match status" value="1"/>
</dbReference>
<evidence type="ECO:0000256" key="8">
    <source>
        <dbReference type="PIRSR" id="PIRSR617736-1"/>
    </source>
</evidence>
<name>A0A4S5E394_9MICC</name>
<reference evidence="13 14" key="1">
    <citation type="submission" date="2019-04" db="EMBL/GenBank/DDBJ databases">
        <authorList>
            <person name="Liu Q."/>
            <person name="Xin Y.-H."/>
        </authorList>
    </citation>
    <scope>NUCLEOTIDE SEQUENCE [LARGE SCALE GENOMIC DNA]</scope>
    <source>
        <strain evidence="13 14">AM23</strain>
    </source>
</reference>
<evidence type="ECO:0000256" key="10">
    <source>
        <dbReference type="PROSITE-ProRule" id="PRU10055"/>
    </source>
</evidence>
<evidence type="ECO:0000256" key="7">
    <source>
        <dbReference type="ARBA" id="ARBA00023326"/>
    </source>
</evidence>
<feature type="binding site" evidence="9">
    <location>
        <position position="430"/>
    </location>
    <ligand>
        <name>substrate</name>
    </ligand>
</feature>
<keyword evidence="7" id="KW-0624">Polysaccharide degradation</keyword>
<feature type="binding site" evidence="9">
    <location>
        <position position="306"/>
    </location>
    <ligand>
        <name>substrate</name>
    </ligand>
</feature>
<proteinExistence type="inferred from homology"/>
<dbReference type="PRINTS" id="PR00131">
    <property type="entry name" value="GLHYDRLASE1"/>
</dbReference>
<dbReference type="PANTHER" id="PTHR10353">
    <property type="entry name" value="GLYCOSYL HYDROLASE"/>
    <property type="match status" value="1"/>
</dbReference>
<dbReference type="PROSITE" id="PS00572">
    <property type="entry name" value="GLYCOSYL_HYDROL_F1_1"/>
    <property type="match status" value="1"/>
</dbReference>
<evidence type="ECO:0000256" key="2">
    <source>
        <dbReference type="ARBA" id="ARBA00012744"/>
    </source>
</evidence>
<evidence type="ECO:0000256" key="5">
    <source>
        <dbReference type="ARBA" id="ARBA00023277"/>
    </source>
</evidence>
<keyword evidence="6 11" id="KW-0326">Glycosidase</keyword>
<dbReference type="GO" id="GO:0008422">
    <property type="term" value="F:beta-glucosidase activity"/>
    <property type="evidence" value="ECO:0007669"/>
    <property type="project" value="UniProtKB-EC"/>
</dbReference>
<sequence length="475" mass="52250">MPQHPSRTDDTSYARTWPEGFLWGSATAAAQVEGAGHSGGKEDSIWDAFARLPGATADGETPEDAVQHYQRMPEDVAIMRQLGLNSYRFSTSWSRVRPGDRAPNAVGLDFYSRLVDELLDAGILPWLTLYHWDLPQALEEKGGWANRDTAYRFVEYADDVYSALGDRVQHWTTFNEPFCSSLLGYAAGVHAPGRQEPCAAVAAIHHQHLAHGLAVDGLRSRGARHLGITLNLSNSIPRDAADPIDLDAARRFDSLQNRVFLDPILRGAYPDDTLADLEQFGLRELIRPGDLDIIGTPIDFLGVNHYHDDLVSGHPTDEDGDSHAGGAPRPTSSPWIGSEDLAFPSRGLPRTAMNWEVNPDGLRTLLVRLGEEYEGLPPLYVTENGAAYDDVVAPDGAVHDPERTAFILDHVAAVGDAIDQGADVRGYFVWSLLDNFEWSWGYGKRFGVVRVDYGTCERTVKDSGLAYARMIAATR</sequence>
<comment type="similarity">
    <text evidence="1 11">Belongs to the glycosyl hydrolase 1 family.</text>
</comment>
<gene>
    <name evidence="13" type="ORF">E8P82_11185</name>
</gene>
<dbReference type="InterPro" id="IPR018120">
    <property type="entry name" value="Glyco_hydro_1_AS"/>
</dbReference>
<dbReference type="NCBIfam" id="TIGR03356">
    <property type="entry name" value="BGL"/>
    <property type="match status" value="1"/>
</dbReference>
<evidence type="ECO:0000256" key="12">
    <source>
        <dbReference type="SAM" id="MobiDB-lite"/>
    </source>
</evidence>
<keyword evidence="3 11" id="KW-0378">Hydrolase</keyword>
<organism evidence="13 14">
    <name type="scientific">Arthrobacter echini</name>
    <dbReference type="NCBI Taxonomy" id="1529066"/>
    <lineage>
        <taxon>Bacteria</taxon>
        <taxon>Bacillati</taxon>
        <taxon>Actinomycetota</taxon>
        <taxon>Actinomycetes</taxon>
        <taxon>Micrococcales</taxon>
        <taxon>Micrococcaceae</taxon>
        <taxon>Arthrobacter</taxon>
    </lineage>
</organism>
<comment type="catalytic activity">
    <reaction evidence="11">
        <text>Hydrolysis of terminal, non-reducing beta-D-glucosyl residues with release of beta-D-glucose.</text>
        <dbReference type="EC" id="3.2.1.21"/>
    </reaction>
</comment>
<keyword evidence="4" id="KW-0136">Cellulose degradation</keyword>
<dbReference type="GO" id="GO:0030245">
    <property type="term" value="P:cellulose catabolic process"/>
    <property type="evidence" value="ECO:0007669"/>
    <property type="project" value="UniProtKB-KW"/>
</dbReference>
<comment type="caution">
    <text evidence="13">The sequence shown here is derived from an EMBL/GenBank/DDBJ whole genome shotgun (WGS) entry which is preliminary data.</text>
</comment>
<evidence type="ECO:0000313" key="14">
    <source>
        <dbReference type="Proteomes" id="UP000305233"/>
    </source>
</evidence>
<evidence type="ECO:0000256" key="4">
    <source>
        <dbReference type="ARBA" id="ARBA00023001"/>
    </source>
</evidence>
<feature type="binding site" evidence="9">
    <location>
        <begin position="437"/>
        <end position="438"/>
    </location>
    <ligand>
        <name>substrate</name>
    </ligand>
</feature>
<dbReference type="GO" id="GO:0005829">
    <property type="term" value="C:cytosol"/>
    <property type="evidence" value="ECO:0007669"/>
    <property type="project" value="TreeGrafter"/>
</dbReference>
<dbReference type="FunFam" id="3.20.20.80:FF:000004">
    <property type="entry name" value="Beta-glucosidase 6-phospho-beta-glucosidase"/>
    <property type="match status" value="1"/>
</dbReference>